<proteinExistence type="inferred from homology"/>
<dbReference type="GO" id="GO:0031347">
    <property type="term" value="P:regulation of defense response"/>
    <property type="evidence" value="ECO:0007669"/>
    <property type="project" value="UniProtKB-UniRule"/>
</dbReference>
<dbReference type="Proteomes" id="UP000655225">
    <property type="component" value="Unassembled WGS sequence"/>
</dbReference>
<dbReference type="OrthoDB" id="1939212at2759"/>
<dbReference type="InterPro" id="IPR040390">
    <property type="entry name" value="TIFY/JAZ"/>
</dbReference>
<accession>A0A834ZLH0</accession>
<sequence length="365" mass="38849">MERDFLGLNSRDSSVTVKEEIKDGGRDSASMRGSGMQWPFSKKVSSLHQFMSFQAAQEDRTRKIVYDPLKSSGFMPISTVEAFDSNQNPLPGVVQKQFNLNRQGGTHYAMATYPVQHVDAHSNHRPHEAGMLLVSNQITSVGTSNPFFKTSVATTGQNLAATSMRQQPLGGIPVTAPHSVLPTAGFMAGITDPRNISKPSGAPAQLTIFYAGAVNVYDDLSPEQVQAIMFLAGNGSSITANTTHPKAQVQAPTPKLVVGDNVHQNQSHTISPCSGVSSPMSVTSHAVAQSGSGIGSTDELMAVKTIGALTTSGSQLEPPKITNSLGSAAATLMPSAVPQARKASLARFLEKRKERYFVEIVCSCF</sequence>
<keyword evidence="2" id="KW-1184">Jasmonic acid signaling pathway</keyword>
<dbReference type="SMART" id="SM00979">
    <property type="entry name" value="TIFY"/>
    <property type="match status" value="1"/>
</dbReference>
<dbReference type="Pfam" id="PF06200">
    <property type="entry name" value="tify"/>
    <property type="match status" value="1"/>
</dbReference>
<comment type="similarity">
    <text evidence="1 2">Belongs to the TIFY/JAZ family.</text>
</comment>
<comment type="domain">
    <text evidence="2">The jas domain is required for interaction with COI1.</text>
</comment>
<dbReference type="GO" id="GO:0005634">
    <property type="term" value="C:nucleus"/>
    <property type="evidence" value="ECO:0007669"/>
    <property type="project" value="UniProtKB-SubCell"/>
</dbReference>
<comment type="subcellular location">
    <subcellularLocation>
        <location evidence="2">Nucleus</location>
    </subcellularLocation>
</comment>
<evidence type="ECO:0000259" key="3">
    <source>
        <dbReference type="PROSITE" id="PS51320"/>
    </source>
</evidence>
<dbReference type="OMA" id="NPSYKTH"/>
<dbReference type="AlphaFoldDB" id="A0A834ZLH0"/>
<dbReference type="PANTHER" id="PTHR33077:SF90">
    <property type="entry name" value="PROTEIN TIFY 7"/>
    <property type="match status" value="1"/>
</dbReference>
<dbReference type="Pfam" id="PF09425">
    <property type="entry name" value="Jas_motif"/>
    <property type="match status" value="1"/>
</dbReference>
<dbReference type="InterPro" id="IPR010399">
    <property type="entry name" value="Tify_dom"/>
</dbReference>
<dbReference type="PANTHER" id="PTHR33077">
    <property type="entry name" value="PROTEIN TIFY 4A-RELATED-RELATED"/>
    <property type="match status" value="1"/>
</dbReference>
<keyword evidence="2" id="KW-0539">Nucleus</keyword>
<organism evidence="4 5">
    <name type="scientific">Tetracentron sinense</name>
    <name type="common">Spur-leaf</name>
    <dbReference type="NCBI Taxonomy" id="13715"/>
    <lineage>
        <taxon>Eukaryota</taxon>
        <taxon>Viridiplantae</taxon>
        <taxon>Streptophyta</taxon>
        <taxon>Embryophyta</taxon>
        <taxon>Tracheophyta</taxon>
        <taxon>Spermatophyta</taxon>
        <taxon>Magnoliopsida</taxon>
        <taxon>Trochodendrales</taxon>
        <taxon>Trochodendraceae</taxon>
        <taxon>Tetracentron</taxon>
    </lineage>
</organism>
<name>A0A834ZLH0_TETSI</name>
<keyword evidence="5" id="KW-1185">Reference proteome</keyword>
<dbReference type="PROSITE" id="PS51320">
    <property type="entry name" value="TIFY"/>
    <property type="match status" value="1"/>
</dbReference>
<comment type="caution">
    <text evidence="4">The sequence shown here is derived from an EMBL/GenBank/DDBJ whole genome shotgun (WGS) entry which is preliminary data.</text>
</comment>
<evidence type="ECO:0000313" key="5">
    <source>
        <dbReference type="Proteomes" id="UP000655225"/>
    </source>
</evidence>
<dbReference type="InterPro" id="IPR018467">
    <property type="entry name" value="CCT_CS"/>
</dbReference>
<dbReference type="EMBL" id="JABCRI010000004">
    <property type="protein sequence ID" value="KAF8407605.1"/>
    <property type="molecule type" value="Genomic_DNA"/>
</dbReference>
<gene>
    <name evidence="4" type="ORF">HHK36_006739</name>
</gene>
<evidence type="ECO:0000256" key="1">
    <source>
        <dbReference type="ARBA" id="ARBA00008614"/>
    </source>
</evidence>
<reference evidence="4 5" key="1">
    <citation type="submission" date="2020-04" db="EMBL/GenBank/DDBJ databases">
        <title>Plant Genome Project.</title>
        <authorList>
            <person name="Zhang R.-G."/>
        </authorList>
    </citation>
    <scope>NUCLEOTIDE SEQUENCE [LARGE SCALE GENOMIC DNA]</scope>
    <source>
        <strain evidence="4">YNK0</strain>
        <tissue evidence="4">Leaf</tissue>
    </source>
</reference>
<feature type="domain" description="Tify" evidence="3">
    <location>
        <begin position="199"/>
        <end position="234"/>
    </location>
</feature>
<dbReference type="GO" id="GO:0009611">
    <property type="term" value="P:response to wounding"/>
    <property type="evidence" value="ECO:0007669"/>
    <property type="project" value="UniProtKB-UniRule"/>
</dbReference>
<comment type="function">
    <text evidence="2">Repressor of jasmonate responses.</text>
</comment>
<dbReference type="GO" id="GO:2000022">
    <property type="term" value="P:regulation of jasmonic acid mediated signaling pathway"/>
    <property type="evidence" value="ECO:0007669"/>
    <property type="project" value="UniProtKB-UniRule"/>
</dbReference>
<protein>
    <recommendedName>
        <fullName evidence="2">Protein TIFY</fullName>
    </recommendedName>
    <alternativeName>
        <fullName evidence="2">Jasmonate ZIM domain-containing protein</fullName>
    </alternativeName>
</protein>
<evidence type="ECO:0000313" key="4">
    <source>
        <dbReference type="EMBL" id="KAF8407605.1"/>
    </source>
</evidence>
<evidence type="ECO:0000256" key="2">
    <source>
        <dbReference type="RuleBase" id="RU369065"/>
    </source>
</evidence>